<proteinExistence type="predicted"/>
<organism evidence="1">
    <name type="scientific">Arion vulgaris</name>
    <dbReference type="NCBI Taxonomy" id="1028688"/>
    <lineage>
        <taxon>Eukaryota</taxon>
        <taxon>Metazoa</taxon>
        <taxon>Spiralia</taxon>
        <taxon>Lophotrochozoa</taxon>
        <taxon>Mollusca</taxon>
        <taxon>Gastropoda</taxon>
        <taxon>Heterobranchia</taxon>
        <taxon>Euthyneura</taxon>
        <taxon>Panpulmonata</taxon>
        <taxon>Eupulmonata</taxon>
        <taxon>Stylommatophora</taxon>
        <taxon>Helicina</taxon>
        <taxon>Arionoidea</taxon>
        <taxon>Arionidae</taxon>
        <taxon>Arion</taxon>
    </lineage>
</organism>
<gene>
    <name evidence="1" type="primary">ORF22226</name>
</gene>
<name>A0A0B6YDF6_9EUPU</name>
<feature type="non-terminal residue" evidence="1">
    <location>
        <position position="110"/>
    </location>
</feature>
<evidence type="ECO:0000313" key="1">
    <source>
        <dbReference type="EMBL" id="CEK54214.1"/>
    </source>
</evidence>
<sequence length="110" mass="11628">NLQLAAATVARKQMNTATAEDILLRQAANVIGSSTPPESVLSALMNIRSMTSAGSAMQKDLLKLQREGAKLLRTLGKQRSSLDVLAGSVLASSWPREGSSSWTLDVACSQ</sequence>
<dbReference type="EMBL" id="HACG01007349">
    <property type="protein sequence ID" value="CEK54214.1"/>
    <property type="molecule type" value="Transcribed_RNA"/>
</dbReference>
<dbReference type="AlphaFoldDB" id="A0A0B6YDF6"/>
<accession>A0A0B6YDF6</accession>
<reference evidence="1" key="1">
    <citation type="submission" date="2014-12" db="EMBL/GenBank/DDBJ databases">
        <title>Insight into the proteome of Arion vulgaris.</title>
        <authorList>
            <person name="Aradska J."/>
            <person name="Bulat T."/>
            <person name="Smidak R."/>
            <person name="Sarate P."/>
            <person name="Gangsoo J."/>
            <person name="Sialana F."/>
            <person name="Bilban M."/>
            <person name="Lubec G."/>
        </authorList>
    </citation>
    <scope>NUCLEOTIDE SEQUENCE</scope>
    <source>
        <tissue evidence="1">Skin</tissue>
    </source>
</reference>
<feature type="non-terminal residue" evidence="1">
    <location>
        <position position="1"/>
    </location>
</feature>
<protein>
    <submittedName>
        <fullName evidence="1">Uncharacterized protein</fullName>
    </submittedName>
</protein>